<keyword evidence="5" id="KW-1185">Reference proteome</keyword>
<feature type="DNA-binding region" description="H-T-H motif" evidence="2">
    <location>
        <begin position="25"/>
        <end position="44"/>
    </location>
</feature>
<dbReference type="PROSITE" id="PS50977">
    <property type="entry name" value="HTH_TETR_2"/>
    <property type="match status" value="1"/>
</dbReference>
<dbReference type="Gene3D" id="1.10.357.10">
    <property type="entry name" value="Tetracycline Repressor, domain 2"/>
    <property type="match status" value="1"/>
</dbReference>
<keyword evidence="1 2" id="KW-0238">DNA-binding</keyword>
<dbReference type="RefSeq" id="WP_033427524.1">
    <property type="nucleotide sequence ID" value="NZ_CP034550.1"/>
</dbReference>
<dbReference type="Proteomes" id="UP000325787">
    <property type="component" value="Chromosome"/>
</dbReference>
<dbReference type="OrthoDB" id="7506349at2"/>
<dbReference type="KEGG" id="ssyi:EKG83_07510"/>
<feature type="domain" description="HTH tetR-type" evidence="3">
    <location>
        <begin position="2"/>
        <end position="62"/>
    </location>
</feature>
<dbReference type="EMBL" id="CP034550">
    <property type="protein sequence ID" value="QFZ17339.1"/>
    <property type="molecule type" value="Genomic_DNA"/>
</dbReference>
<name>A0A5Q0GTP8_SACSY</name>
<organism evidence="4 5">
    <name type="scientific">Saccharothrix syringae</name>
    <name type="common">Nocardiopsis syringae</name>
    <dbReference type="NCBI Taxonomy" id="103733"/>
    <lineage>
        <taxon>Bacteria</taxon>
        <taxon>Bacillati</taxon>
        <taxon>Actinomycetota</taxon>
        <taxon>Actinomycetes</taxon>
        <taxon>Pseudonocardiales</taxon>
        <taxon>Pseudonocardiaceae</taxon>
        <taxon>Saccharothrix</taxon>
    </lineage>
</organism>
<reference evidence="5" key="1">
    <citation type="journal article" date="2021" name="Curr. Microbiol.">
        <title>Complete genome of nocamycin-producing strain Saccharothrix syringae NRRL B-16468 reveals the biosynthetic potential for secondary metabolites.</title>
        <authorList>
            <person name="Mo X."/>
            <person name="Yang S."/>
        </authorList>
    </citation>
    <scope>NUCLEOTIDE SEQUENCE [LARGE SCALE GENOMIC DNA]</scope>
    <source>
        <strain evidence="5">ATCC 51364 / DSM 43886 / JCM 6844 / KCTC 9398 / NBRC 14523 / NRRL B-16468 / INA 2240</strain>
    </source>
</reference>
<dbReference type="Pfam" id="PF17940">
    <property type="entry name" value="TetR_C_31"/>
    <property type="match status" value="1"/>
</dbReference>
<evidence type="ECO:0000256" key="1">
    <source>
        <dbReference type="ARBA" id="ARBA00023125"/>
    </source>
</evidence>
<dbReference type="InterPro" id="IPR009057">
    <property type="entry name" value="Homeodomain-like_sf"/>
</dbReference>
<evidence type="ECO:0000313" key="4">
    <source>
        <dbReference type="EMBL" id="QFZ17339.1"/>
    </source>
</evidence>
<evidence type="ECO:0000256" key="2">
    <source>
        <dbReference type="PROSITE-ProRule" id="PRU00335"/>
    </source>
</evidence>
<proteinExistence type="predicted"/>
<evidence type="ECO:0000259" key="3">
    <source>
        <dbReference type="PROSITE" id="PS50977"/>
    </source>
</evidence>
<dbReference type="SUPFAM" id="SSF46689">
    <property type="entry name" value="Homeodomain-like"/>
    <property type="match status" value="1"/>
</dbReference>
<gene>
    <name evidence="4" type="ORF">EKG83_07510</name>
</gene>
<evidence type="ECO:0000313" key="5">
    <source>
        <dbReference type="Proteomes" id="UP000325787"/>
    </source>
</evidence>
<accession>A0A5Q0GTP8</accession>
<dbReference type="AlphaFoldDB" id="A0A5Q0GTP8"/>
<dbReference type="GO" id="GO:0003677">
    <property type="term" value="F:DNA binding"/>
    <property type="evidence" value="ECO:0007669"/>
    <property type="project" value="UniProtKB-UniRule"/>
</dbReference>
<dbReference type="InterPro" id="IPR001647">
    <property type="entry name" value="HTH_TetR"/>
</dbReference>
<protein>
    <submittedName>
        <fullName evidence="4">TetR family transcriptional regulator</fullName>
    </submittedName>
</protein>
<dbReference type="Pfam" id="PF00440">
    <property type="entry name" value="TetR_N"/>
    <property type="match status" value="1"/>
</dbReference>
<sequence length="196" mass="20527">MTERTTALADAAIHLVATLGMRGLTHRAVDARAGVATGSTSAYFRTRKALVEAVVRRLAELDAAEAEAAAAGLAAPGDPDRCAEDVAALLDHWMTAGRERTLARYACLLEATHHPELRGVLVHGRPIRAHAAALLAAWGAPDPESGSRDLVAFFDGLLFDRLVGAGALTAPEAGTPENRADLARAVRSALRAVLGR</sequence>
<dbReference type="InterPro" id="IPR041583">
    <property type="entry name" value="TetR_C_31"/>
</dbReference>